<evidence type="ECO:0000313" key="2">
    <source>
        <dbReference type="Proteomes" id="UP001283361"/>
    </source>
</evidence>
<protein>
    <submittedName>
        <fullName evidence="1">Uncharacterized protein</fullName>
    </submittedName>
</protein>
<dbReference type="Proteomes" id="UP001283361">
    <property type="component" value="Unassembled WGS sequence"/>
</dbReference>
<dbReference type="EMBL" id="JAWDGP010000740">
    <property type="protein sequence ID" value="KAK3797845.1"/>
    <property type="molecule type" value="Genomic_DNA"/>
</dbReference>
<keyword evidence="2" id="KW-1185">Reference proteome</keyword>
<name>A0AAE1B284_9GAST</name>
<gene>
    <name evidence="1" type="ORF">RRG08_052444</name>
</gene>
<evidence type="ECO:0000313" key="1">
    <source>
        <dbReference type="EMBL" id="KAK3797845.1"/>
    </source>
</evidence>
<sequence length="134" mass="14491">MVSRVTAVAFARSNIRESQDTLNDGVLAKEKQEYALLLLLQDKVQETVIGLSAPSARAKFVLRKLSLGFLSVQPVRGLQPLHLYPDSVADVAARDGRFVNGRRLVWWTASLGGVHGALASTVRLGAFPHQAGLS</sequence>
<dbReference type="AlphaFoldDB" id="A0AAE1B284"/>
<proteinExistence type="predicted"/>
<comment type="caution">
    <text evidence="1">The sequence shown here is derived from an EMBL/GenBank/DDBJ whole genome shotgun (WGS) entry which is preliminary data.</text>
</comment>
<accession>A0AAE1B284</accession>
<reference evidence="1" key="1">
    <citation type="journal article" date="2023" name="G3 (Bethesda)">
        <title>A reference genome for the long-term kleptoplast-retaining sea slug Elysia crispata morphotype clarki.</title>
        <authorList>
            <person name="Eastman K.E."/>
            <person name="Pendleton A.L."/>
            <person name="Shaikh M.A."/>
            <person name="Suttiyut T."/>
            <person name="Ogas R."/>
            <person name="Tomko P."/>
            <person name="Gavelis G."/>
            <person name="Widhalm J.R."/>
            <person name="Wisecaver J.H."/>
        </authorList>
    </citation>
    <scope>NUCLEOTIDE SEQUENCE</scope>
    <source>
        <strain evidence="1">ECLA1</strain>
    </source>
</reference>
<organism evidence="1 2">
    <name type="scientific">Elysia crispata</name>
    <name type="common">lettuce slug</name>
    <dbReference type="NCBI Taxonomy" id="231223"/>
    <lineage>
        <taxon>Eukaryota</taxon>
        <taxon>Metazoa</taxon>
        <taxon>Spiralia</taxon>
        <taxon>Lophotrochozoa</taxon>
        <taxon>Mollusca</taxon>
        <taxon>Gastropoda</taxon>
        <taxon>Heterobranchia</taxon>
        <taxon>Euthyneura</taxon>
        <taxon>Panpulmonata</taxon>
        <taxon>Sacoglossa</taxon>
        <taxon>Placobranchoidea</taxon>
        <taxon>Plakobranchidae</taxon>
        <taxon>Elysia</taxon>
    </lineage>
</organism>